<organism evidence="2 3">
    <name type="scientific">Oryza sativa subsp. japonica</name>
    <name type="common">Rice</name>
    <dbReference type="NCBI Taxonomy" id="39947"/>
    <lineage>
        <taxon>Eukaryota</taxon>
        <taxon>Viridiplantae</taxon>
        <taxon>Streptophyta</taxon>
        <taxon>Embryophyta</taxon>
        <taxon>Tracheophyta</taxon>
        <taxon>Spermatophyta</taxon>
        <taxon>Magnoliopsida</taxon>
        <taxon>Liliopsida</taxon>
        <taxon>Poales</taxon>
        <taxon>Poaceae</taxon>
        <taxon>BOP clade</taxon>
        <taxon>Oryzoideae</taxon>
        <taxon>Oryzeae</taxon>
        <taxon>Oryzinae</taxon>
        <taxon>Oryza</taxon>
        <taxon>Oryza sativa</taxon>
    </lineage>
</organism>
<dbReference type="EMBL" id="AP000616">
    <property type="protein sequence ID" value="BAD67684.1"/>
    <property type="molecule type" value="Genomic_DNA"/>
</dbReference>
<dbReference type="AlphaFoldDB" id="Q5VS95"/>
<evidence type="ECO:0000313" key="3">
    <source>
        <dbReference type="Proteomes" id="UP000000763"/>
    </source>
</evidence>
<proteinExistence type="predicted"/>
<sequence length="122" mass="13373">MVAYEGAEAKWKKRPRGEKTSSATSASHSTDSSDAFFRSPFRRFENVTCRLVVSSIRRISRRPPRRLCCPPAAAISSTCVQGMREIYSGSPAGNRSIYVAAGCRGEETYGSDREVEEESGGD</sequence>
<reference evidence="3" key="1">
    <citation type="journal article" date="2005" name="Nature">
        <title>The map-based sequence of the rice genome.</title>
        <authorList>
            <consortium name="International rice genome sequencing project (IRGSP)"/>
            <person name="Matsumoto T."/>
            <person name="Wu J."/>
            <person name="Kanamori H."/>
            <person name="Katayose Y."/>
            <person name="Fujisawa M."/>
            <person name="Namiki N."/>
            <person name="Mizuno H."/>
            <person name="Yamamoto K."/>
            <person name="Antonio B.A."/>
            <person name="Baba T."/>
            <person name="Sakata K."/>
            <person name="Nagamura Y."/>
            <person name="Aoki H."/>
            <person name="Arikawa K."/>
            <person name="Arita K."/>
            <person name="Bito T."/>
            <person name="Chiden Y."/>
            <person name="Fujitsuka N."/>
            <person name="Fukunaka R."/>
            <person name="Hamada M."/>
            <person name="Harada C."/>
            <person name="Hayashi A."/>
            <person name="Hijishita S."/>
            <person name="Honda M."/>
            <person name="Hosokawa S."/>
            <person name="Ichikawa Y."/>
            <person name="Idonuma A."/>
            <person name="Iijima M."/>
            <person name="Ikeda M."/>
            <person name="Ikeno M."/>
            <person name="Ito K."/>
            <person name="Ito S."/>
            <person name="Ito T."/>
            <person name="Ito Y."/>
            <person name="Ito Y."/>
            <person name="Iwabuchi A."/>
            <person name="Kamiya K."/>
            <person name="Karasawa W."/>
            <person name="Kurita K."/>
            <person name="Katagiri S."/>
            <person name="Kikuta A."/>
            <person name="Kobayashi H."/>
            <person name="Kobayashi N."/>
            <person name="Machita K."/>
            <person name="Maehara T."/>
            <person name="Masukawa M."/>
            <person name="Mizubayashi T."/>
            <person name="Mukai Y."/>
            <person name="Nagasaki H."/>
            <person name="Nagata Y."/>
            <person name="Naito S."/>
            <person name="Nakashima M."/>
            <person name="Nakama Y."/>
            <person name="Nakamichi Y."/>
            <person name="Nakamura M."/>
            <person name="Meguro A."/>
            <person name="Negishi M."/>
            <person name="Ohta I."/>
            <person name="Ohta T."/>
            <person name="Okamoto M."/>
            <person name="Ono N."/>
            <person name="Saji S."/>
            <person name="Sakaguchi M."/>
            <person name="Sakai K."/>
            <person name="Shibata M."/>
            <person name="Shimokawa T."/>
            <person name="Song J."/>
            <person name="Takazaki Y."/>
            <person name="Terasawa K."/>
            <person name="Tsugane M."/>
            <person name="Tsuji K."/>
            <person name="Ueda S."/>
            <person name="Waki K."/>
            <person name="Yamagata H."/>
            <person name="Yamamoto M."/>
            <person name="Yamamoto S."/>
            <person name="Yamane H."/>
            <person name="Yoshiki S."/>
            <person name="Yoshihara R."/>
            <person name="Yukawa K."/>
            <person name="Zhong H."/>
            <person name="Yano M."/>
            <person name="Yuan Q."/>
            <person name="Ouyang S."/>
            <person name="Liu J."/>
            <person name="Jones K.M."/>
            <person name="Gansberger K."/>
            <person name="Moffat K."/>
            <person name="Hill J."/>
            <person name="Bera J."/>
            <person name="Fadrosh D."/>
            <person name="Jin S."/>
            <person name="Johri S."/>
            <person name="Kim M."/>
            <person name="Overton L."/>
            <person name="Reardon M."/>
            <person name="Tsitrin T."/>
            <person name="Vuong H."/>
            <person name="Weaver B."/>
            <person name="Ciecko A."/>
            <person name="Tallon L."/>
            <person name="Jackson J."/>
            <person name="Pai G."/>
            <person name="Aken S.V."/>
            <person name="Utterback T."/>
            <person name="Reidmuller S."/>
            <person name="Feldblyum T."/>
            <person name="Hsiao J."/>
            <person name="Zismann V."/>
            <person name="Iobst S."/>
            <person name="de Vazeille A.R."/>
            <person name="Buell C.R."/>
            <person name="Ying K."/>
            <person name="Li Y."/>
            <person name="Lu T."/>
            <person name="Huang Y."/>
            <person name="Zhao Q."/>
            <person name="Feng Q."/>
            <person name="Zhang L."/>
            <person name="Zhu J."/>
            <person name="Weng Q."/>
            <person name="Mu J."/>
            <person name="Lu Y."/>
            <person name="Fan D."/>
            <person name="Liu Y."/>
            <person name="Guan J."/>
            <person name="Zhang Y."/>
            <person name="Yu S."/>
            <person name="Liu X."/>
            <person name="Zhang Y."/>
            <person name="Hong G."/>
            <person name="Han B."/>
            <person name="Choisne N."/>
            <person name="Demange N."/>
            <person name="Orjeda G."/>
            <person name="Samain S."/>
            <person name="Cattolico L."/>
            <person name="Pelletier E."/>
            <person name="Couloux A."/>
            <person name="Segurens B."/>
            <person name="Wincker P."/>
            <person name="D'Hont A."/>
            <person name="Scarpelli C."/>
            <person name="Weissenbach J."/>
            <person name="Salanoubat M."/>
            <person name="Quetier F."/>
            <person name="Yu Y."/>
            <person name="Kim H.R."/>
            <person name="Rambo T."/>
            <person name="Currie J."/>
            <person name="Collura K."/>
            <person name="Luo M."/>
            <person name="Yang T."/>
            <person name="Ammiraju J.S.S."/>
            <person name="Engler F."/>
            <person name="Soderlund C."/>
            <person name="Wing R.A."/>
            <person name="Palmer L.E."/>
            <person name="de la Bastide M."/>
            <person name="Spiegel L."/>
            <person name="Nascimento L."/>
            <person name="Zutavern T."/>
            <person name="O'Shaughnessy A."/>
            <person name="Dike S."/>
            <person name="Dedhia N."/>
            <person name="Preston R."/>
            <person name="Balija V."/>
            <person name="McCombie W.R."/>
            <person name="Chow T."/>
            <person name="Chen H."/>
            <person name="Chung M."/>
            <person name="Chen C."/>
            <person name="Shaw J."/>
            <person name="Wu H."/>
            <person name="Hsiao K."/>
            <person name="Chao Y."/>
            <person name="Chu M."/>
            <person name="Cheng C."/>
            <person name="Hour A."/>
            <person name="Lee P."/>
            <person name="Lin S."/>
            <person name="Lin Y."/>
            <person name="Liou J."/>
            <person name="Liu S."/>
            <person name="Hsing Y."/>
            <person name="Raghuvanshi S."/>
            <person name="Mohanty A."/>
            <person name="Bharti A.K."/>
            <person name="Gaur A."/>
            <person name="Gupta V."/>
            <person name="Kumar D."/>
            <person name="Ravi V."/>
            <person name="Vij S."/>
            <person name="Kapur A."/>
            <person name="Khurana P."/>
            <person name="Khurana P."/>
            <person name="Khurana J.P."/>
            <person name="Tyagi A.K."/>
            <person name="Gaikwad K."/>
            <person name="Singh A."/>
            <person name="Dalal V."/>
            <person name="Srivastava S."/>
            <person name="Dixit A."/>
            <person name="Pal A.K."/>
            <person name="Ghazi I.A."/>
            <person name="Yadav M."/>
            <person name="Pandit A."/>
            <person name="Bhargava A."/>
            <person name="Sureshbabu K."/>
            <person name="Batra K."/>
            <person name="Sharma T.R."/>
            <person name="Mohapatra T."/>
            <person name="Singh N.K."/>
            <person name="Messing J."/>
            <person name="Nelson A.B."/>
            <person name="Fuks G."/>
            <person name="Kavchok S."/>
            <person name="Keizer G."/>
            <person name="Linton E."/>
            <person name="Llaca V."/>
            <person name="Song R."/>
            <person name="Tanyolac B."/>
            <person name="Young S."/>
            <person name="Ho-Il K."/>
            <person name="Hahn J.H."/>
            <person name="Sangsakoo G."/>
            <person name="Vanavichit A."/>
            <person name="de Mattos Luiz.A.T."/>
            <person name="Zimmer P.D."/>
            <person name="Malone G."/>
            <person name="Dellagostin O."/>
            <person name="de Oliveira A.C."/>
            <person name="Bevan M."/>
            <person name="Bancroft I."/>
            <person name="Minx P."/>
            <person name="Cordum H."/>
            <person name="Wilson R."/>
            <person name="Cheng Z."/>
            <person name="Jin W."/>
            <person name="Jiang J."/>
            <person name="Leong S.A."/>
            <person name="Iwama H."/>
            <person name="Gojobori T."/>
            <person name="Itoh T."/>
            <person name="Niimura Y."/>
            <person name="Fujii Y."/>
            <person name="Habara T."/>
            <person name="Sakai H."/>
            <person name="Sato Y."/>
            <person name="Wilson G."/>
            <person name="Kumar K."/>
            <person name="McCouch S."/>
            <person name="Juretic N."/>
            <person name="Hoen D."/>
            <person name="Wright S."/>
            <person name="Bruskiewich R."/>
            <person name="Bureau T."/>
            <person name="Miyao A."/>
            <person name="Hirochika H."/>
            <person name="Nishikawa T."/>
            <person name="Kadowaki K."/>
            <person name="Sugiura M."/>
            <person name="Burr B."/>
            <person name="Sasaki T."/>
        </authorList>
    </citation>
    <scope>NUCLEOTIDE SEQUENCE [LARGE SCALE GENOMIC DNA]</scope>
    <source>
        <strain evidence="3">cv. Nipponbare</strain>
    </source>
</reference>
<feature type="region of interest" description="Disordered" evidence="1">
    <location>
        <begin position="1"/>
        <end position="34"/>
    </location>
</feature>
<dbReference type="Proteomes" id="UP000000763">
    <property type="component" value="Chromosome 6"/>
</dbReference>
<evidence type="ECO:0000256" key="1">
    <source>
        <dbReference type="SAM" id="MobiDB-lite"/>
    </source>
</evidence>
<reference evidence="3" key="2">
    <citation type="journal article" date="2008" name="Nucleic Acids Res.">
        <title>The rice annotation project database (RAP-DB): 2008 update.</title>
        <authorList>
            <consortium name="The rice annotation project (RAP)"/>
        </authorList>
    </citation>
    <scope>GENOME REANNOTATION</scope>
    <source>
        <strain evidence="3">cv. Nipponbare</strain>
    </source>
</reference>
<evidence type="ECO:0000313" key="2">
    <source>
        <dbReference type="EMBL" id="BAD67684.1"/>
    </source>
</evidence>
<protein>
    <submittedName>
        <fullName evidence="2">Uncharacterized protein</fullName>
    </submittedName>
</protein>
<feature type="compositionally biased region" description="Low complexity" evidence="1">
    <location>
        <begin position="20"/>
        <end position="34"/>
    </location>
</feature>
<accession>Q5VS95</accession>
<gene>
    <name evidence="2" type="primary">P0514G12.13</name>
</gene>
<name>Q5VS95_ORYSJ</name>